<dbReference type="Proteomes" id="UP000805614">
    <property type="component" value="Unassembled WGS sequence"/>
</dbReference>
<gene>
    <name evidence="1" type="ORF">HKK74_31445</name>
</gene>
<accession>A0ABR7LYW3</accession>
<evidence type="ECO:0000313" key="1">
    <source>
        <dbReference type="EMBL" id="MBC6469974.1"/>
    </source>
</evidence>
<sequence length="121" mass="13557">MPDVPEVHGFPTPRQLPQLRWLGPDYVAVLVRDLTRGLRRQDAGTSVMGVRCESEPVLKASVDSRGMIRDHDAGFLLHVFVQDGAGRPWRLRGRWTYVGRDLGTATASVTHYWELFSADGV</sequence>
<name>A0ABR7LYW3_9ACTN</name>
<comment type="caution">
    <text evidence="1">The sequence shown here is derived from an EMBL/GenBank/DDBJ whole genome shotgun (WGS) entry which is preliminary data.</text>
</comment>
<proteinExistence type="predicted"/>
<evidence type="ECO:0000313" key="2">
    <source>
        <dbReference type="Proteomes" id="UP000805614"/>
    </source>
</evidence>
<dbReference type="RefSeq" id="WP_187247017.1">
    <property type="nucleotide sequence ID" value="NZ_BAAAOK010000017.1"/>
</dbReference>
<organism evidence="1 2">
    <name type="scientific">Actinomadura alba</name>
    <dbReference type="NCBI Taxonomy" id="406431"/>
    <lineage>
        <taxon>Bacteria</taxon>
        <taxon>Bacillati</taxon>
        <taxon>Actinomycetota</taxon>
        <taxon>Actinomycetes</taxon>
        <taxon>Streptosporangiales</taxon>
        <taxon>Thermomonosporaceae</taxon>
        <taxon>Actinomadura</taxon>
    </lineage>
</organism>
<protein>
    <submittedName>
        <fullName evidence="1">Uncharacterized protein</fullName>
    </submittedName>
</protein>
<dbReference type="EMBL" id="JABVEC010000034">
    <property type="protein sequence ID" value="MBC6469974.1"/>
    <property type="molecule type" value="Genomic_DNA"/>
</dbReference>
<keyword evidence="2" id="KW-1185">Reference proteome</keyword>
<reference evidence="1 2" key="1">
    <citation type="submission" date="2020-06" db="EMBL/GenBank/DDBJ databases">
        <title>Actinomadura xiongansis sp. nov., isolated from soil of Baiyangdian.</title>
        <authorList>
            <person name="Zhang X."/>
        </authorList>
    </citation>
    <scope>NUCLEOTIDE SEQUENCE [LARGE SCALE GENOMIC DNA]</scope>
    <source>
        <strain evidence="1 2">HBUM206468</strain>
    </source>
</reference>